<protein>
    <submittedName>
        <fullName evidence="1">Uncharacterized protein</fullName>
    </submittedName>
</protein>
<proteinExistence type="predicted"/>
<dbReference type="OrthoDB" id="7691446at2"/>
<evidence type="ECO:0000313" key="1">
    <source>
        <dbReference type="EMBL" id="SOC02182.1"/>
    </source>
</evidence>
<accession>A0A285S684</accession>
<reference evidence="2" key="1">
    <citation type="submission" date="2017-08" db="EMBL/GenBank/DDBJ databases">
        <authorList>
            <person name="Varghese N."/>
            <person name="Submissions S."/>
        </authorList>
    </citation>
    <scope>NUCLEOTIDE SEQUENCE [LARGE SCALE GENOMIC DNA]</scope>
    <source>
        <strain evidence="2">JA276</strain>
    </source>
</reference>
<name>A0A285S684_9RHOB</name>
<organism evidence="1 2">
    <name type="scientific">Rhodobacter maris</name>
    <dbReference type="NCBI Taxonomy" id="446682"/>
    <lineage>
        <taxon>Bacteria</taxon>
        <taxon>Pseudomonadati</taxon>
        <taxon>Pseudomonadota</taxon>
        <taxon>Alphaproteobacteria</taxon>
        <taxon>Rhodobacterales</taxon>
        <taxon>Rhodobacter group</taxon>
        <taxon>Rhodobacter</taxon>
    </lineage>
</organism>
<evidence type="ECO:0000313" key="2">
    <source>
        <dbReference type="Proteomes" id="UP000219111"/>
    </source>
</evidence>
<dbReference type="Proteomes" id="UP000219111">
    <property type="component" value="Unassembled WGS sequence"/>
</dbReference>
<dbReference type="AlphaFoldDB" id="A0A285S684"/>
<keyword evidence="2" id="KW-1185">Reference proteome</keyword>
<dbReference type="EMBL" id="OBMT01000003">
    <property type="protein sequence ID" value="SOC02182.1"/>
    <property type="molecule type" value="Genomic_DNA"/>
</dbReference>
<sequence length="101" mass="10657">MIATVALSPEKGDLPLAETRAFLAGSIITTCRLALENGSSAMDDRAVCESVASTLEVAQHLMMLIDDGLPTKSSVELANELKAAIGLKQEASPIVREPMMT</sequence>
<gene>
    <name evidence="1" type="ORF">SAMN05877831_10397</name>
</gene>
<dbReference type="RefSeq" id="WP_097069316.1">
    <property type="nucleotide sequence ID" value="NZ_OBMT01000003.1"/>
</dbReference>